<name>A0A1G8HCU9_9BURK</name>
<dbReference type="AlphaFoldDB" id="A0A1G8HCU9"/>
<dbReference type="RefSeq" id="WP_090689916.1">
    <property type="nucleotide sequence ID" value="NZ_FNCJ01000016.1"/>
</dbReference>
<evidence type="ECO:0000313" key="1">
    <source>
        <dbReference type="EMBL" id="SDI04504.1"/>
    </source>
</evidence>
<dbReference type="OrthoDB" id="9152922at2"/>
<evidence type="ECO:0000313" key="2">
    <source>
        <dbReference type="Proteomes" id="UP000199706"/>
    </source>
</evidence>
<dbReference type="Pfam" id="PF11811">
    <property type="entry name" value="DUF3331"/>
    <property type="match status" value="1"/>
</dbReference>
<dbReference type="Proteomes" id="UP000199706">
    <property type="component" value="Unassembled WGS sequence"/>
</dbReference>
<reference evidence="1 2" key="1">
    <citation type="submission" date="2016-10" db="EMBL/GenBank/DDBJ databases">
        <authorList>
            <person name="de Groot N.N."/>
        </authorList>
    </citation>
    <scope>NUCLEOTIDE SEQUENCE [LARGE SCALE GENOMIC DNA]</scope>
    <source>
        <strain evidence="1 2">LMG 2247</strain>
    </source>
</reference>
<accession>A0A1G8HCU9</accession>
<sequence>MEQVNPWNQVVSLLTHLAGGAESPAEKAWHAGCRVRPAGCADKPPEPHLGRPLPGCGSKITSIERQDDASALVSWCDPTMCHYVDQVWIQVTARHGGYCALTGQRIERGNAIFKPRARGQKRPANCDEMVLAAALAQMD</sequence>
<organism evidence="1 2">
    <name type="scientific">Paraburkholderia phenazinium</name>
    <dbReference type="NCBI Taxonomy" id="60549"/>
    <lineage>
        <taxon>Bacteria</taxon>
        <taxon>Pseudomonadati</taxon>
        <taxon>Pseudomonadota</taxon>
        <taxon>Betaproteobacteria</taxon>
        <taxon>Burkholderiales</taxon>
        <taxon>Burkholderiaceae</taxon>
        <taxon>Paraburkholderia</taxon>
    </lineage>
</organism>
<dbReference type="InterPro" id="IPR021769">
    <property type="entry name" value="DUF3331"/>
</dbReference>
<proteinExistence type="predicted"/>
<dbReference type="EMBL" id="FNCJ01000016">
    <property type="protein sequence ID" value="SDI04504.1"/>
    <property type="molecule type" value="Genomic_DNA"/>
</dbReference>
<protein>
    <recommendedName>
        <fullName evidence="3">DUF3331 domain-containing protein</fullName>
    </recommendedName>
</protein>
<gene>
    <name evidence="1" type="ORF">SAMN05216466_116101</name>
</gene>
<evidence type="ECO:0008006" key="3">
    <source>
        <dbReference type="Google" id="ProtNLM"/>
    </source>
</evidence>